<proteinExistence type="predicted"/>
<dbReference type="PANTHER" id="PTHR37984:SF5">
    <property type="entry name" value="PROTEIN NYNRIN-LIKE"/>
    <property type="match status" value="1"/>
</dbReference>
<dbReference type="GO" id="GO:0003824">
    <property type="term" value="F:catalytic activity"/>
    <property type="evidence" value="ECO:0007669"/>
    <property type="project" value="UniProtKB-KW"/>
</dbReference>
<dbReference type="PANTHER" id="PTHR37984">
    <property type="entry name" value="PROTEIN CBG26694"/>
    <property type="match status" value="1"/>
</dbReference>
<evidence type="ECO:0000256" key="1">
    <source>
        <dbReference type="ARBA" id="ARBA00023268"/>
    </source>
</evidence>
<dbReference type="OrthoDB" id="427924at2759"/>
<dbReference type="InterPro" id="IPR043502">
    <property type="entry name" value="DNA/RNA_pol_sf"/>
</dbReference>
<organism evidence="4 5">
    <name type="scientific">Phytophthora nicotianae CJ01A1</name>
    <dbReference type="NCBI Taxonomy" id="1317063"/>
    <lineage>
        <taxon>Eukaryota</taxon>
        <taxon>Sar</taxon>
        <taxon>Stramenopiles</taxon>
        <taxon>Oomycota</taxon>
        <taxon>Peronosporomycetes</taxon>
        <taxon>Peronosporales</taxon>
        <taxon>Peronosporaceae</taxon>
        <taxon>Phytophthora</taxon>
    </lineage>
</organism>
<feature type="region of interest" description="Disordered" evidence="2">
    <location>
        <begin position="152"/>
        <end position="246"/>
    </location>
</feature>
<comment type="caution">
    <text evidence="4">The sequence shown here is derived from an EMBL/GenBank/DDBJ whole genome shotgun (WGS) entry which is preliminary data.</text>
</comment>
<evidence type="ECO:0000313" key="5">
    <source>
        <dbReference type="Proteomes" id="UP000018958"/>
    </source>
</evidence>
<dbReference type="Pfam" id="PF17919">
    <property type="entry name" value="RT_RNaseH_2"/>
    <property type="match status" value="1"/>
</dbReference>
<reference evidence="4 5" key="1">
    <citation type="submission" date="2013-11" db="EMBL/GenBank/DDBJ databases">
        <title>The Genome Sequence of Phytophthora parasitica CJ01A1.</title>
        <authorList>
            <consortium name="The Broad Institute Genomics Platform"/>
            <person name="Russ C."/>
            <person name="Tyler B."/>
            <person name="Panabieres F."/>
            <person name="Shan W."/>
            <person name="Tripathy S."/>
            <person name="Grunwald N."/>
            <person name="Machado M."/>
            <person name="Johnson C.S."/>
            <person name="Walker B."/>
            <person name="Young S.K."/>
            <person name="Zeng Q."/>
            <person name="Gargeya S."/>
            <person name="Fitzgerald M."/>
            <person name="Haas B."/>
            <person name="Abouelleil A."/>
            <person name="Allen A.W."/>
            <person name="Alvarado L."/>
            <person name="Arachchi H.M."/>
            <person name="Berlin A.M."/>
            <person name="Chapman S.B."/>
            <person name="Gainer-Dewar J."/>
            <person name="Goldberg J."/>
            <person name="Griggs A."/>
            <person name="Gujja S."/>
            <person name="Hansen M."/>
            <person name="Howarth C."/>
            <person name="Imamovic A."/>
            <person name="Ireland A."/>
            <person name="Larimer J."/>
            <person name="McCowan C."/>
            <person name="Murphy C."/>
            <person name="Pearson M."/>
            <person name="Poon T.W."/>
            <person name="Priest M."/>
            <person name="Roberts A."/>
            <person name="Saif S."/>
            <person name="Shea T."/>
            <person name="Sisk P."/>
            <person name="Sykes S."/>
            <person name="Wortman J."/>
            <person name="Nusbaum C."/>
            <person name="Birren B."/>
        </authorList>
    </citation>
    <scope>NUCLEOTIDE SEQUENCE [LARGE SCALE GENOMIC DNA]</scope>
    <source>
        <strain evidence="4 5">CJ01A1</strain>
    </source>
</reference>
<evidence type="ECO:0000259" key="3">
    <source>
        <dbReference type="Pfam" id="PF17919"/>
    </source>
</evidence>
<dbReference type="InterPro" id="IPR041577">
    <property type="entry name" value="RT_RNaseH_2"/>
</dbReference>
<dbReference type="Proteomes" id="UP000018958">
    <property type="component" value="Unassembled WGS sequence"/>
</dbReference>
<sequence length="246" mass="27537">MAPMTRLLKKDCEWQWTEEQEFAFERVKAMLTTRPLLVYPNFELPFQLATDASKTGLGDCLMQDQGRGWQPVAFASKLFRPYLYGRTFSIIIDHAALKWFMTRPNLADRLHRSSLILQEYAGSTECCRTDEAESAKEDEDLAADTATVRMTVDGATRNATEMTRNGDGRQDGRATTHRGPLTRAAKRRLDEASRTTVTVTQDLNSVGEARNDEPVTGTPMTESVTAAEADVVRTARETDTEDGFVT</sequence>
<evidence type="ECO:0000256" key="2">
    <source>
        <dbReference type="SAM" id="MobiDB-lite"/>
    </source>
</evidence>
<feature type="compositionally biased region" description="Polar residues" evidence="2">
    <location>
        <begin position="194"/>
        <end position="204"/>
    </location>
</feature>
<dbReference type="AlphaFoldDB" id="W2VQ78"/>
<dbReference type="SUPFAM" id="SSF56672">
    <property type="entry name" value="DNA/RNA polymerases"/>
    <property type="match status" value="1"/>
</dbReference>
<keyword evidence="1" id="KW-0511">Multifunctional enzyme</keyword>
<protein>
    <recommendedName>
        <fullName evidence="3">Reverse transcriptase/retrotransposon-derived protein RNase H-like domain-containing protein</fullName>
    </recommendedName>
</protein>
<dbReference type="EMBL" id="ANIX01005371">
    <property type="protein sequence ID" value="ETO99573.1"/>
    <property type="molecule type" value="Genomic_DNA"/>
</dbReference>
<feature type="compositionally biased region" description="Basic and acidic residues" evidence="2">
    <location>
        <begin position="164"/>
        <end position="174"/>
    </location>
</feature>
<evidence type="ECO:0000313" key="4">
    <source>
        <dbReference type="EMBL" id="ETO99573.1"/>
    </source>
</evidence>
<name>W2VQ78_PHYNI</name>
<dbReference type="InterPro" id="IPR043128">
    <property type="entry name" value="Rev_trsase/Diguanyl_cyclase"/>
</dbReference>
<feature type="domain" description="Reverse transcriptase/retrotransposon-derived protein RNase H-like" evidence="3">
    <location>
        <begin position="16"/>
        <end position="81"/>
    </location>
</feature>
<dbReference type="Gene3D" id="3.30.70.270">
    <property type="match status" value="1"/>
</dbReference>
<dbReference type="InterPro" id="IPR050951">
    <property type="entry name" value="Retrovirus_Pol_polyprotein"/>
</dbReference>
<accession>W2VQ78</accession>
<gene>
    <name evidence="4" type="ORF">F441_23011</name>
</gene>